<gene>
    <name evidence="2" type="ORF">AB664_33935</name>
</gene>
<comment type="caution">
    <text evidence="2">The sequence shown here is derived from an EMBL/GenBank/DDBJ whole genome shotgun (WGS) entry which is preliminary data.</text>
</comment>
<feature type="chain" id="PRO_5025006352" evidence="1">
    <location>
        <begin position="28"/>
        <end position="64"/>
    </location>
</feature>
<keyword evidence="1" id="KW-0732">Signal</keyword>
<sequence length="64" mass="7402">MIRFLIKSAIWLSLAFMVMPHFFPADQENTSTKNSAPVQTKAERIRLTNCSIMAKRPWNWASFA</sequence>
<feature type="signal peptide" evidence="1">
    <location>
        <begin position="1"/>
        <end position="27"/>
    </location>
</feature>
<name>A0A656Z542_BRUAN</name>
<dbReference type="EMBL" id="LUAY01002918">
    <property type="protein sequence ID" value="KYB45759.1"/>
    <property type="molecule type" value="Genomic_DNA"/>
</dbReference>
<evidence type="ECO:0000313" key="2">
    <source>
        <dbReference type="EMBL" id="KYB45759.1"/>
    </source>
</evidence>
<dbReference type="AlphaFoldDB" id="A0A656Z542"/>
<organism evidence="2">
    <name type="scientific">Brucella anthropi</name>
    <name type="common">Ochrobactrum anthropi</name>
    <dbReference type="NCBI Taxonomy" id="529"/>
    <lineage>
        <taxon>Bacteria</taxon>
        <taxon>Pseudomonadati</taxon>
        <taxon>Pseudomonadota</taxon>
        <taxon>Alphaproteobacteria</taxon>
        <taxon>Hyphomicrobiales</taxon>
        <taxon>Brucellaceae</taxon>
        <taxon>Brucella/Ochrobactrum group</taxon>
        <taxon>Brucella</taxon>
    </lineage>
</organism>
<proteinExistence type="predicted"/>
<reference evidence="2" key="1">
    <citation type="submission" date="2016-02" db="EMBL/GenBank/DDBJ databases">
        <title>Genomic sequences of Ochrobactrum anthropi.</title>
        <authorList>
            <person name="Chudasama K.S."/>
            <person name="Thaker V.S."/>
        </authorList>
    </citation>
    <scope>NUCLEOTIDE SEQUENCE [LARGE SCALE GENOMIC DNA]</scope>
    <source>
        <strain evidence="2">SUBG007</strain>
    </source>
</reference>
<protein>
    <submittedName>
        <fullName evidence="2">Uncharacterized protein</fullName>
    </submittedName>
</protein>
<evidence type="ECO:0000256" key="1">
    <source>
        <dbReference type="SAM" id="SignalP"/>
    </source>
</evidence>
<accession>A0A656Z542</accession>